<evidence type="ECO:0000256" key="1">
    <source>
        <dbReference type="ARBA" id="ARBA00006987"/>
    </source>
</evidence>
<feature type="chain" id="PRO_5028894713" evidence="2">
    <location>
        <begin position="30"/>
        <end position="328"/>
    </location>
</feature>
<organism evidence="3 4">
    <name type="scientific">Achromobacter animicus</name>
    <dbReference type="NCBI Taxonomy" id="1389935"/>
    <lineage>
        <taxon>Bacteria</taxon>
        <taxon>Pseudomonadati</taxon>
        <taxon>Pseudomonadota</taxon>
        <taxon>Betaproteobacteria</taxon>
        <taxon>Burkholderiales</taxon>
        <taxon>Alcaligenaceae</taxon>
        <taxon>Achromobacter</taxon>
    </lineage>
</organism>
<dbReference type="AlphaFoldDB" id="A0A6S6Z3K5"/>
<name>A0A6S6Z3K5_9BURK</name>
<evidence type="ECO:0000313" key="3">
    <source>
        <dbReference type="EMBL" id="CAB3658793.1"/>
    </source>
</evidence>
<dbReference type="Gene3D" id="3.40.190.10">
    <property type="entry name" value="Periplasmic binding protein-like II"/>
    <property type="match status" value="1"/>
</dbReference>
<dbReference type="InterPro" id="IPR042100">
    <property type="entry name" value="Bug_dom1"/>
</dbReference>
<dbReference type="PANTHER" id="PTHR42928">
    <property type="entry name" value="TRICARBOXYLATE-BINDING PROTEIN"/>
    <property type="match status" value="1"/>
</dbReference>
<dbReference type="Pfam" id="PF03401">
    <property type="entry name" value="TctC"/>
    <property type="match status" value="1"/>
</dbReference>
<sequence length="328" mass="34556">MSTYQSSAKRWLAAASAAFTLMAASAAQAAYPEHPVTIVVPFNTGTTPDLVSRLLAAEMAKQTGGNFVVQNRTGASGIIGTQAVANAAPDGYTIGFANVATLAINQSLYAKLQYDADKQLAPVALTGSVQNLLAVRPGLNVKSVAELIAMAKKDPGKLVVASGGNGTTGHLSAAMFGTMAGVEFMHVPYKGGVEADLAVLRGEADLVFDNISSIAGFVEQGKVVPLAVTDLQRDPSMPDLATLDEQGLKGYRAVAWTGYVAPADTDPKVLDYLNAAFNKALQSPNVQEKLKSMAYVPNIGPRQQLFERAHVERPVWAQVIQQANVKID</sequence>
<dbReference type="EMBL" id="CADIJM010000001">
    <property type="protein sequence ID" value="CAB3658793.1"/>
    <property type="molecule type" value="Genomic_DNA"/>
</dbReference>
<dbReference type="SUPFAM" id="SSF53850">
    <property type="entry name" value="Periplasmic binding protein-like II"/>
    <property type="match status" value="1"/>
</dbReference>
<dbReference type="Proteomes" id="UP000494214">
    <property type="component" value="Unassembled WGS sequence"/>
</dbReference>
<dbReference type="RefSeq" id="WP_175121514.1">
    <property type="nucleotide sequence ID" value="NZ_CADIJM010000001.1"/>
</dbReference>
<dbReference type="InterPro" id="IPR005064">
    <property type="entry name" value="BUG"/>
</dbReference>
<dbReference type="CDD" id="cd07012">
    <property type="entry name" value="PBP2_Bug_TTT"/>
    <property type="match status" value="1"/>
</dbReference>
<dbReference type="PIRSF" id="PIRSF017082">
    <property type="entry name" value="YflP"/>
    <property type="match status" value="1"/>
</dbReference>
<accession>A0A6S6Z3K5</accession>
<dbReference type="Gene3D" id="3.40.190.150">
    <property type="entry name" value="Bordetella uptake gene, domain 1"/>
    <property type="match status" value="1"/>
</dbReference>
<comment type="similarity">
    <text evidence="1">Belongs to the UPF0065 (bug) family.</text>
</comment>
<evidence type="ECO:0000256" key="2">
    <source>
        <dbReference type="SAM" id="SignalP"/>
    </source>
</evidence>
<protein>
    <submittedName>
        <fullName evidence="3">Uncharacterized protein</fullName>
    </submittedName>
</protein>
<feature type="signal peptide" evidence="2">
    <location>
        <begin position="1"/>
        <end position="29"/>
    </location>
</feature>
<evidence type="ECO:0000313" key="4">
    <source>
        <dbReference type="Proteomes" id="UP000494214"/>
    </source>
</evidence>
<keyword evidence="4" id="KW-1185">Reference proteome</keyword>
<gene>
    <name evidence="3" type="ORF">LMG26690_00453</name>
</gene>
<reference evidence="3 4" key="1">
    <citation type="submission" date="2020-04" db="EMBL/GenBank/DDBJ databases">
        <authorList>
            <person name="De Canck E."/>
        </authorList>
    </citation>
    <scope>NUCLEOTIDE SEQUENCE [LARGE SCALE GENOMIC DNA]</scope>
    <source>
        <strain evidence="3 4">LMG 26690</strain>
    </source>
</reference>
<proteinExistence type="inferred from homology"/>
<dbReference type="PANTHER" id="PTHR42928:SF5">
    <property type="entry name" value="BLR1237 PROTEIN"/>
    <property type="match status" value="1"/>
</dbReference>
<keyword evidence="2" id="KW-0732">Signal</keyword>